<dbReference type="Pfam" id="PF00528">
    <property type="entry name" value="BPD_transp_1"/>
    <property type="match status" value="1"/>
</dbReference>
<feature type="transmembrane region" description="Helical" evidence="7">
    <location>
        <begin position="142"/>
        <end position="163"/>
    </location>
</feature>
<evidence type="ECO:0000256" key="1">
    <source>
        <dbReference type="ARBA" id="ARBA00004651"/>
    </source>
</evidence>
<feature type="transmembrane region" description="Helical" evidence="7">
    <location>
        <begin position="75"/>
        <end position="98"/>
    </location>
</feature>
<keyword evidence="5 7" id="KW-1133">Transmembrane helix</keyword>
<feature type="transmembrane region" description="Helical" evidence="7">
    <location>
        <begin position="184"/>
        <end position="209"/>
    </location>
</feature>
<evidence type="ECO:0000256" key="7">
    <source>
        <dbReference type="RuleBase" id="RU363032"/>
    </source>
</evidence>
<evidence type="ECO:0000256" key="5">
    <source>
        <dbReference type="ARBA" id="ARBA00022989"/>
    </source>
</evidence>
<dbReference type="OrthoDB" id="157184at2"/>
<dbReference type="GO" id="GO:0055085">
    <property type="term" value="P:transmembrane transport"/>
    <property type="evidence" value="ECO:0007669"/>
    <property type="project" value="InterPro"/>
</dbReference>
<dbReference type="CDD" id="cd06261">
    <property type="entry name" value="TM_PBP2"/>
    <property type="match status" value="1"/>
</dbReference>
<dbReference type="InterPro" id="IPR000515">
    <property type="entry name" value="MetI-like"/>
</dbReference>
<evidence type="ECO:0000313" key="10">
    <source>
        <dbReference type="Proteomes" id="UP000282076"/>
    </source>
</evidence>
<feature type="transmembrane region" description="Helical" evidence="7">
    <location>
        <begin position="15"/>
        <end position="35"/>
    </location>
</feature>
<evidence type="ECO:0000256" key="4">
    <source>
        <dbReference type="ARBA" id="ARBA00022692"/>
    </source>
</evidence>
<feature type="domain" description="ABC transmembrane type-1" evidence="8">
    <location>
        <begin position="75"/>
        <end position="271"/>
    </location>
</feature>
<dbReference type="Gene3D" id="1.10.3720.10">
    <property type="entry name" value="MetI-like"/>
    <property type="match status" value="1"/>
</dbReference>
<comment type="similarity">
    <text evidence="7">Belongs to the binding-protein-dependent transport system permease family.</text>
</comment>
<keyword evidence="2 7" id="KW-0813">Transport</keyword>
<feature type="transmembrane region" description="Helical" evidence="7">
    <location>
        <begin position="110"/>
        <end position="130"/>
    </location>
</feature>
<dbReference type="PROSITE" id="PS51257">
    <property type="entry name" value="PROKAR_LIPOPROTEIN"/>
    <property type="match status" value="1"/>
</dbReference>
<dbReference type="RefSeq" id="WP_120979056.1">
    <property type="nucleotide sequence ID" value="NZ_RBZM01000009.1"/>
</dbReference>
<keyword evidence="3" id="KW-1003">Cell membrane</keyword>
<dbReference type="Proteomes" id="UP000282076">
    <property type="component" value="Unassembled WGS sequence"/>
</dbReference>
<dbReference type="PROSITE" id="PS50928">
    <property type="entry name" value="ABC_TM1"/>
    <property type="match status" value="1"/>
</dbReference>
<comment type="caution">
    <text evidence="9">The sequence shown here is derived from an EMBL/GenBank/DDBJ whole genome shotgun (WGS) entry which is preliminary data.</text>
</comment>
<accession>A0A494XEG7</accession>
<evidence type="ECO:0000256" key="3">
    <source>
        <dbReference type="ARBA" id="ARBA00022475"/>
    </source>
</evidence>
<organism evidence="9 10">
    <name type="scientific">Cohnella endophytica</name>
    <dbReference type="NCBI Taxonomy" id="2419778"/>
    <lineage>
        <taxon>Bacteria</taxon>
        <taxon>Bacillati</taxon>
        <taxon>Bacillota</taxon>
        <taxon>Bacilli</taxon>
        <taxon>Bacillales</taxon>
        <taxon>Paenibacillaceae</taxon>
        <taxon>Cohnella</taxon>
    </lineage>
</organism>
<evidence type="ECO:0000313" key="9">
    <source>
        <dbReference type="EMBL" id="RKP48918.1"/>
    </source>
</evidence>
<keyword evidence="6 7" id="KW-0472">Membrane</keyword>
<dbReference type="PANTHER" id="PTHR43744">
    <property type="entry name" value="ABC TRANSPORTER PERMEASE PROTEIN MG189-RELATED-RELATED"/>
    <property type="match status" value="1"/>
</dbReference>
<dbReference type="GO" id="GO:0005886">
    <property type="term" value="C:plasma membrane"/>
    <property type="evidence" value="ECO:0007669"/>
    <property type="project" value="UniProtKB-SubCell"/>
</dbReference>
<dbReference type="PANTHER" id="PTHR43744:SF9">
    <property type="entry name" value="POLYGALACTURONAN_RHAMNOGALACTURONAN TRANSPORT SYSTEM PERMEASE PROTEIN YTCP"/>
    <property type="match status" value="1"/>
</dbReference>
<evidence type="ECO:0000256" key="2">
    <source>
        <dbReference type="ARBA" id="ARBA00022448"/>
    </source>
</evidence>
<dbReference type="SUPFAM" id="SSF161098">
    <property type="entry name" value="MetI-like"/>
    <property type="match status" value="1"/>
</dbReference>
<protein>
    <submittedName>
        <fullName evidence="9">Carbohydrate ABC transporter permease</fullName>
    </submittedName>
</protein>
<feature type="transmembrane region" description="Helical" evidence="7">
    <location>
        <begin position="258"/>
        <end position="277"/>
    </location>
</feature>
<evidence type="ECO:0000259" key="8">
    <source>
        <dbReference type="PROSITE" id="PS50928"/>
    </source>
</evidence>
<comment type="subcellular location">
    <subcellularLocation>
        <location evidence="1 7">Cell membrane</location>
        <topology evidence="1 7">Multi-pass membrane protein</topology>
    </subcellularLocation>
</comment>
<keyword evidence="4 7" id="KW-0812">Transmembrane</keyword>
<sequence length="292" mass="32987">MVEHKSVSYRLFNSINYLFFSVIGIACLVPFLIVLGSSFEAEQNLKEAGFALIPKQFTLYSYETVFQLNSVMQSFLVSVTVTVIGTLSALLVTSLLAYPLSQREMKFRSLILGYVLITMLFSGGLVPWYILITKYLHLKDTLWVLIVPYLVNPFNMFVLKSFFETIPREIVESARIDGAGHFRSFLNIVIPLSTPGLATIGLFYALAYWNDWWLSLNFIESDKLMPVQLLLKKMISNLTYISSQVDTSKFIQVPANGVQMATTIISIGPIFLVYPYIQKYFVKGLTIGSVKG</sequence>
<reference evidence="9 10" key="1">
    <citation type="submission" date="2018-10" db="EMBL/GenBank/DDBJ databases">
        <title>Cohnella sp. M2MS4P-1, whole genome shotgun sequence.</title>
        <authorList>
            <person name="Tuo L."/>
        </authorList>
    </citation>
    <scope>NUCLEOTIDE SEQUENCE [LARGE SCALE GENOMIC DNA]</scope>
    <source>
        <strain evidence="9 10">M2MS4P-1</strain>
    </source>
</reference>
<proteinExistence type="inferred from homology"/>
<keyword evidence="10" id="KW-1185">Reference proteome</keyword>
<dbReference type="EMBL" id="RBZM01000009">
    <property type="protein sequence ID" value="RKP48918.1"/>
    <property type="molecule type" value="Genomic_DNA"/>
</dbReference>
<evidence type="ECO:0000256" key="6">
    <source>
        <dbReference type="ARBA" id="ARBA00023136"/>
    </source>
</evidence>
<dbReference type="InterPro" id="IPR035906">
    <property type="entry name" value="MetI-like_sf"/>
</dbReference>
<dbReference type="AlphaFoldDB" id="A0A494XEG7"/>
<name>A0A494XEG7_9BACL</name>
<gene>
    <name evidence="9" type="ORF">D7Z26_21415</name>
</gene>